<dbReference type="Gene3D" id="1.20.1720.10">
    <property type="entry name" value="Multidrug resistance protein D"/>
    <property type="match status" value="1"/>
</dbReference>
<feature type="transmembrane region" description="Helical" evidence="8">
    <location>
        <begin position="381"/>
        <end position="400"/>
    </location>
</feature>
<comment type="caution">
    <text evidence="10">The sequence shown here is derived from an EMBL/GenBank/DDBJ whole genome shotgun (WGS) entry which is preliminary data.</text>
</comment>
<keyword evidence="4" id="KW-1003">Cell membrane</keyword>
<evidence type="ECO:0000256" key="5">
    <source>
        <dbReference type="ARBA" id="ARBA00022692"/>
    </source>
</evidence>
<dbReference type="Proteomes" id="UP000199598">
    <property type="component" value="Unassembled WGS sequence"/>
</dbReference>
<dbReference type="InterPro" id="IPR004812">
    <property type="entry name" value="Efflux_drug-R_Bcr/CmlA"/>
</dbReference>
<feature type="transmembrane region" description="Helical" evidence="8">
    <location>
        <begin position="260"/>
        <end position="278"/>
    </location>
</feature>
<gene>
    <name evidence="10" type="ORF">SAMN04488518_11247</name>
</gene>
<sequence>MSDSPKTAGASLGTVEFVALMATLTSLTALSIDAVLPAFSVIGKDLNVGNSNNVQLIISALFLGLSLGQFIFGPVSDRFGRKPAVYAGSVVFAIGAVLAATATSLPMMIFGRLLQGVGASAHRTVVMAIVRDKYVGAEMARILSFVTAVFIIVPTLAPLIGQGILFAAGWRAIFVIMLVMASVGCIWLAMRQPETLKPENRRVITPRVLWEGLEEVVSHKATLYYTAASGFVFGTMMTYLSTAQPMFADIFNVHETFPLYFSGIAVVFGMASIVNGRIVRRIGLQNMCRAALTIQIVTSLSFGLYLLLIDTTPDLWLFMTYLSLAFFCQPMLNGNLNAMSMEPLGHIAGLAATLVGASTTFIALILSVIVGRFYDQTLLPLSFAFCAFGGIALVLVIIGARVQKAEKIASSNTISAEASA</sequence>
<keyword evidence="8" id="KW-0997">Cell inner membrane</keyword>
<evidence type="ECO:0000256" key="6">
    <source>
        <dbReference type="ARBA" id="ARBA00022989"/>
    </source>
</evidence>
<feature type="transmembrane region" description="Helical" evidence="8">
    <location>
        <begin position="142"/>
        <end position="166"/>
    </location>
</feature>
<feature type="transmembrane region" description="Helical" evidence="8">
    <location>
        <begin position="12"/>
        <end position="32"/>
    </location>
</feature>
<dbReference type="RefSeq" id="WP_063310212.1">
    <property type="nucleotide sequence ID" value="NZ_FOSK01000012.1"/>
</dbReference>
<evidence type="ECO:0000313" key="11">
    <source>
        <dbReference type="Proteomes" id="UP000199598"/>
    </source>
</evidence>
<dbReference type="PANTHER" id="PTHR23502">
    <property type="entry name" value="MAJOR FACILITATOR SUPERFAMILY"/>
    <property type="match status" value="1"/>
</dbReference>
<dbReference type="InterPro" id="IPR036259">
    <property type="entry name" value="MFS_trans_sf"/>
</dbReference>
<feature type="domain" description="Major facilitator superfamily (MFS) profile" evidence="9">
    <location>
        <begin position="14"/>
        <end position="407"/>
    </location>
</feature>
<dbReference type="Pfam" id="PF07690">
    <property type="entry name" value="MFS_1"/>
    <property type="match status" value="1"/>
</dbReference>
<feature type="transmembrane region" description="Helical" evidence="8">
    <location>
        <begin position="52"/>
        <end position="72"/>
    </location>
</feature>
<evidence type="ECO:0000256" key="1">
    <source>
        <dbReference type="ARBA" id="ARBA00004651"/>
    </source>
</evidence>
<dbReference type="NCBIfam" id="TIGR00710">
    <property type="entry name" value="efflux_Bcr_CflA"/>
    <property type="match status" value="1"/>
</dbReference>
<evidence type="ECO:0000256" key="7">
    <source>
        <dbReference type="ARBA" id="ARBA00023136"/>
    </source>
</evidence>
<keyword evidence="6 8" id="KW-1133">Transmembrane helix</keyword>
<dbReference type="CDD" id="cd17320">
    <property type="entry name" value="MFS_MdfA_MDR_like"/>
    <property type="match status" value="1"/>
</dbReference>
<feature type="transmembrane region" description="Helical" evidence="8">
    <location>
        <begin position="222"/>
        <end position="240"/>
    </location>
</feature>
<proteinExistence type="inferred from homology"/>
<dbReference type="InterPro" id="IPR020846">
    <property type="entry name" value="MFS_dom"/>
</dbReference>
<dbReference type="PANTHER" id="PTHR23502:SF132">
    <property type="entry name" value="POLYAMINE TRANSPORTER 2-RELATED"/>
    <property type="match status" value="1"/>
</dbReference>
<evidence type="ECO:0000259" key="9">
    <source>
        <dbReference type="PROSITE" id="PS50850"/>
    </source>
</evidence>
<feature type="transmembrane region" description="Helical" evidence="8">
    <location>
        <begin position="315"/>
        <end position="332"/>
    </location>
</feature>
<keyword evidence="11" id="KW-1185">Reference proteome</keyword>
<feature type="transmembrane region" description="Helical" evidence="8">
    <location>
        <begin position="172"/>
        <end position="190"/>
    </location>
</feature>
<evidence type="ECO:0000256" key="2">
    <source>
        <dbReference type="ARBA" id="ARBA00006236"/>
    </source>
</evidence>
<evidence type="ECO:0000256" key="3">
    <source>
        <dbReference type="ARBA" id="ARBA00022448"/>
    </source>
</evidence>
<feature type="transmembrane region" description="Helical" evidence="8">
    <location>
        <begin position="344"/>
        <end position="369"/>
    </location>
</feature>
<comment type="subcellular location">
    <subcellularLocation>
        <location evidence="8">Cell inner membrane</location>
        <topology evidence="8">Multi-pass membrane protein</topology>
    </subcellularLocation>
    <subcellularLocation>
        <location evidence="1">Cell membrane</location>
        <topology evidence="1">Multi-pass membrane protein</topology>
    </subcellularLocation>
</comment>
<dbReference type="PROSITE" id="PS50850">
    <property type="entry name" value="MFS"/>
    <property type="match status" value="1"/>
</dbReference>
<evidence type="ECO:0000313" key="10">
    <source>
        <dbReference type="EMBL" id="SFK94337.1"/>
    </source>
</evidence>
<evidence type="ECO:0000256" key="4">
    <source>
        <dbReference type="ARBA" id="ARBA00022475"/>
    </source>
</evidence>
<keyword evidence="5 8" id="KW-0812">Transmembrane</keyword>
<name>A0A1I4DPW1_9HYPH</name>
<keyword evidence="3 8" id="KW-0813">Transport</keyword>
<dbReference type="SUPFAM" id="SSF103473">
    <property type="entry name" value="MFS general substrate transporter"/>
    <property type="match status" value="1"/>
</dbReference>
<reference evidence="10 11" key="1">
    <citation type="submission" date="2016-10" db="EMBL/GenBank/DDBJ databases">
        <authorList>
            <person name="Varghese N."/>
            <person name="Submissions S."/>
        </authorList>
    </citation>
    <scope>NUCLEOTIDE SEQUENCE [LARGE SCALE GENOMIC DNA]</scope>
    <source>
        <strain evidence="10 11">DSM 16392</strain>
    </source>
</reference>
<feature type="transmembrane region" description="Helical" evidence="8">
    <location>
        <begin position="290"/>
        <end position="309"/>
    </location>
</feature>
<comment type="caution">
    <text evidence="8">Lacks conserved residue(s) required for the propagation of feature annotation.</text>
</comment>
<dbReference type="InterPro" id="IPR011701">
    <property type="entry name" value="MFS"/>
</dbReference>
<dbReference type="EMBL" id="FOSK01000012">
    <property type="protein sequence ID" value="SFK94337.1"/>
    <property type="molecule type" value="Genomic_DNA"/>
</dbReference>
<feature type="transmembrane region" description="Helical" evidence="8">
    <location>
        <begin position="84"/>
        <end position="103"/>
    </location>
</feature>
<keyword evidence="7 8" id="KW-0472">Membrane</keyword>
<protein>
    <recommendedName>
        <fullName evidence="8">Bcr/CflA family efflux transporter</fullName>
    </recommendedName>
</protein>
<organism evidence="10 11">
    <name type="scientific">Pseudovibrio ascidiaceicola</name>
    <dbReference type="NCBI Taxonomy" id="285279"/>
    <lineage>
        <taxon>Bacteria</taxon>
        <taxon>Pseudomonadati</taxon>
        <taxon>Pseudomonadota</taxon>
        <taxon>Alphaproteobacteria</taxon>
        <taxon>Hyphomicrobiales</taxon>
        <taxon>Stappiaceae</taxon>
        <taxon>Pseudovibrio</taxon>
    </lineage>
</organism>
<comment type="similarity">
    <text evidence="2 8">Belongs to the major facilitator superfamily. Bcr/CmlA family.</text>
</comment>
<accession>A0A1I4DPW1</accession>
<evidence type="ECO:0000256" key="8">
    <source>
        <dbReference type="RuleBase" id="RU365088"/>
    </source>
</evidence>